<proteinExistence type="predicted"/>
<keyword evidence="3" id="KW-1185">Reference proteome</keyword>
<comment type="caution">
    <text evidence="2">The sequence shown here is derived from an EMBL/GenBank/DDBJ whole genome shotgun (WGS) entry which is preliminary data.</text>
</comment>
<protein>
    <submittedName>
        <fullName evidence="2">Uncharacterized protein</fullName>
    </submittedName>
</protein>
<gene>
    <name evidence="2" type="ORF">GCM10017774_42880</name>
</gene>
<name>A0ABQ3MMJ8_9PSEU</name>
<dbReference type="Proteomes" id="UP000605568">
    <property type="component" value="Unassembled WGS sequence"/>
</dbReference>
<evidence type="ECO:0000313" key="3">
    <source>
        <dbReference type="Proteomes" id="UP000605568"/>
    </source>
</evidence>
<evidence type="ECO:0000313" key="2">
    <source>
        <dbReference type="EMBL" id="GHH44050.1"/>
    </source>
</evidence>
<dbReference type="EMBL" id="BNAR01000006">
    <property type="protein sequence ID" value="GHH44050.1"/>
    <property type="molecule type" value="Genomic_DNA"/>
</dbReference>
<sequence length="205" mass="22365">MIVEETSSAEGSGCVRFDVTVKNNEQGWSSIRGIHLSILNTWHLKATCGGKGATGRPIEVSRNYNVAIDLEKVPNDFLFDQINQGVEPGQFDRFTVTANIRNLRGGVGILSVVEAKIGIYHGDEIAPVEAGPFLFLTNPNHEPSETFGEPSSPPPYDLGNSNVLADAKRNREIGLSLAAMKDTPKTLRSEELVRFLSATPRKKCN</sequence>
<organism evidence="2 3">
    <name type="scientific">Lentzea cavernae</name>
    <dbReference type="NCBI Taxonomy" id="2020703"/>
    <lineage>
        <taxon>Bacteria</taxon>
        <taxon>Bacillati</taxon>
        <taxon>Actinomycetota</taxon>
        <taxon>Actinomycetes</taxon>
        <taxon>Pseudonocardiales</taxon>
        <taxon>Pseudonocardiaceae</taxon>
        <taxon>Lentzea</taxon>
    </lineage>
</organism>
<evidence type="ECO:0000256" key="1">
    <source>
        <dbReference type="SAM" id="MobiDB-lite"/>
    </source>
</evidence>
<feature type="region of interest" description="Disordered" evidence="1">
    <location>
        <begin position="139"/>
        <end position="160"/>
    </location>
</feature>
<reference evidence="3" key="1">
    <citation type="journal article" date="2019" name="Int. J. Syst. Evol. Microbiol.">
        <title>The Global Catalogue of Microorganisms (GCM) 10K type strain sequencing project: providing services to taxonomists for standard genome sequencing and annotation.</title>
        <authorList>
            <consortium name="The Broad Institute Genomics Platform"/>
            <consortium name="The Broad Institute Genome Sequencing Center for Infectious Disease"/>
            <person name="Wu L."/>
            <person name="Ma J."/>
        </authorList>
    </citation>
    <scope>NUCLEOTIDE SEQUENCE [LARGE SCALE GENOMIC DNA]</scope>
    <source>
        <strain evidence="3">CGMCC 4.7367</strain>
    </source>
</reference>
<accession>A0ABQ3MMJ8</accession>